<dbReference type="OrthoDB" id="10332375at2759"/>
<proteinExistence type="predicted"/>
<dbReference type="VEuPathDB" id="AmoebaDB:NF0008600"/>
<dbReference type="RefSeq" id="XP_044563625.1">
    <property type="nucleotide sequence ID" value="XM_044705126.1"/>
</dbReference>
<dbReference type="GeneID" id="68109200"/>
<evidence type="ECO:0000313" key="3">
    <source>
        <dbReference type="Proteomes" id="UP000444721"/>
    </source>
</evidence>
<feature type="region of interest" description="Disordered" evidence="1">
    <location>
        <begin position="920"/>
        <end position="940"/>
    </location>
</feature>
<dbReference type="Gene3D" id="2.130.10.30">
    <property type="entry name" value="Regulator of chromosome condensation 1/beta-lactamase-inhibitor protein II"/>
    <property type="match status" value="1"/>
</dbReference>
<dbReference type="VEuPathDB" id="AmoebaDB:NF0008610"/>
<name>A0A6A5BWA3_NAEFO</name>
<dbReference type="VEuPathDB" id="AmoebaDB:NfTy_033610"/>
<dbReference type="EMBL" id="VFQX01000028">
    <property type="protein sequence ID" value="KAF0978912.1"/>
    <property type="molecule type" value="Genomic_DNA"/>
</dbReference>
<reference evidence="2 3" key="1">
    <citation type="journal article" date="2019" name="Sci. Rep.">
        <title>Nanopore sequencing improves the draft genome of the human pathogenic amoeba Naegleria fowleri.</title>
        <authorList>
            <person name="Liechti N."/>
            <person name="Schurch N."/>
            <person name="Bruggmann R."/>
            <person name="Wittwer M."/>
        </authorList>
    </citation>
    <scope>NUCLEOTIDE SEQUENCE [LARGE SCALE GENOMIC DNA]</scope>
    <source>
        <strain evidence="2 3">ATCC 30894</strain>
    </source>
</reference>
<organism evidence="2 3">
    <name type="scientific">Naegleria fowleri</name>
    <name type="common">Brain eating amoeba</name>
    <dbReference type="NCBI Taxonomy" id="5763"/>
    <lineage>
        <taxon>Eukaryota</taxon>
        <taxon>Discoba</taxon>
        <taxon>Heterolobosea</taxon>
        <taxon>Tetramitia</taxon>
        <taxon>Eutetramitia</taxon>
        <taxon>Vahlkampfiidae</taxon>
        <taxon>Naegleria</taxon>
    </lineage>
</organism>
<feature type="region of interest" description="Disordered" evidence="1">
    <location>
        <begin position="50"/>
        <end position="75"/>
    </location>
</feature>
<dbReference type="AlphaFoldDB" id="A0A6A5BWA3"/>
<feature type="compositionally biased region" description="Acidic residues" evidence="1">
    <location>
        <begin position="151"/>
        <end position="161"/>
    </location>
</feature>
<dbReference type="PROSITE" id="PS00626">
    <property type="entry name" value="RCC1_2"/>
    <property type="match status" value="1"/>
</dbReference>
<evidence type="ECO:0000256" key="1">
    <source>
        <dbReference type="SAM" id="MobiDB-lite"/>
    </source>
</evidence>
<dbReference type="SUPFAM" id="SSF50985">
    <property type="entry name" value="RCC1/BLIP-II"/>
    <property type="match status" value="1"/>
</dbReference>
<dbReference type="InterPro" id="IPR009091">
    <property type="entry name" value="RCC1/BLIP-II"/>
</dbReference>
<dbReference type="InterPro" id="IPR000408">
    <property type="entry name" value="Reg_chr_condens"/>
</dbReference>
<feature type="compositionally biased region" description="Acidic residues" evidence="1">
    <location>
        <begin position="927"/>
        <end position="940"/>
    </location>
</feature>
<feature type="compositionally biased region" description="Low complexity" evidence="1">
    <location>
        <begin position="460"/>
        <end position="472"/>
    </location>
</feature>
<feature type="compositionally biased region" description="Low complexity" evidence="1">
    <location>
        <begin position="162"/>
        <end position="173"/>
    </location>
</feature>
<accession>A0A6A5BWA3</accession>
<comment type="caution">
    <text evidence="2">The sequence shown here is derived from an EMBL/GenBank/DDBJ whole genome shotgun (WGS) entry which is preliminary data.</text>
</comment>
<feature type="region of interest" description="Disordered" evidence="1">
    <location>
        <begin position="446"/>
        <end position="482"/>
    </location>
</feature>
<evidence type="ECO:0000313" key="2">
    <source>
        <dbReference type="EMBL" id="KAF0978912.1"/>
    </source>
</evidence>
<keyword evidence="3" id="KW-1185">Reference proteome</keyword>
<protein>
    <submittedName>
        <fullName evidence="2">Uncharacterized protein</fullName>
    </submittedName>
</protein>
<dbReference type="Proteomes" id="UP000444721">
    <property type="component" value="Unassembled WGS sequence"/>
</dbReference>
<feature type="region of interest" description="Disordered" evidence="1">
    <location>
        <begin position="138"/>
        <end position="179"/>
    </location>
</feature>
<sequence>MLKSDHKGFLSCLSFAAQSYILGYSSTLLPEGTGRVQSFGKKGKIYSGIGNRRRSRSDGKTLKKQQEGSNLVDQPSFDSLEDDLFDQVQQLVFASGSNDRHQCLIDIDELLEEKKEFNAKMNSRANASEVYDLKEKLGVHSKKSSRGDDLNGNDDEDEDSDSNSSTSTESPNEVFNFNNSSTLTSLMPIRIPSRIGNRPFRIKKIACLESGTIILNEFDSKVFVIGEVADGMDYTKDVTEIFLMYLDNFGCKNKVEDERVVEIFTGADFAFFITETSNSQKLLYSYGQNRQYQLSHPRICHSELDEALRVDPKYFNYENPAMVSCGSQHAILVTDIGNVYFCGRLHQFQSTTFISCRISTITTGWMRDFLNSKNIYLGSDYQSMVAKFENLGMNSNSSSTKNTPVVISKKNNYRIWQIIKSREIHTIFRNWIYRYYTLYFPKKEAKPRNEEDSDSESESFESTTEPSEVTSENTPKCDKSTSTTITIDNCCISEANSQTDQPLATPLEIMSQVVTEYYQNQPECENNVTAFDILQLLNHVFKVDYHENVTSNSSSLETIFERDFQYEILTEIITNSQFLKIIQKLLTDESIFERVLVEKFASLSAIHFANIIYQKRNNLVIYENTHCYTQKGFHYAKNLMSTFYESMILTSCDRLYHFPARGICPQMLTWNLLDPFVQIGPKHAETYRHRNDYRGSSFELRECYTPDPSQHDPYLNAFDDNFLTMFGMYSDVFYATSSEYLWYEQKEQTKDMREDQSVISQLKAIHNPLPYDIEIEIQKNNDGCNDISFYFNTHKIRNRGNIETIQRVSEGIVMTTLDRNLFTFGSNAYSEIGQVSVVTNSSHFNLNEQMTALEPMNVFCDQYAMVVEGKRALPHQLDPKWFGNIPQTILLRKLLTPFQYGSEDESKVFPHTFYFSGDSSGARSINDDDDERGNNDQENDDVELKDKTMTELLHKESEKIVEFCHLSLLKYRYMPYLHKLKMHISFGLDFFIVYFTLDNGNTAKRIMSSKLSQLVNSEKLADCIILLANTNK</sequence>
<dbReference type="VEuPathDB" id="AmoebaDB:FDP41_001982"/>
<gene>
    <name evidence="2" type="ORF">FDP41_001982</name>
</gene>
<feature type="compositionally biased region" description="Basic and acidic residues" evidence="1">
    <location>
        <begin position="56"/>
        <end position="66"/>
    </location>
</feature>